<accession>A0A318HQQ1</accession>
<protein>
    <submittedName>
        <fullName evidence="7">Class 3 adenylate cyclase</fullName>
    </submittedName>
</protein>
<evidence type="ECO:0000259" key="5">
    <source>
        <dbReference type="PROSITE" id="PS50125"/>
    </source>
</evidence>
<dbReference type="PROSITE" id="PS50125">
    <property type="entry name" value="GUANYLATE_CYCLASE_2"/>
    <property type="match status" value="1"/>
</dbReference>
<dbReference type="OrthoDB" id="9806704at2"/>
<evidence type="ECO:0000256" key="1">
    <source>
        <dbReference type="ARBA" id="ARBA00022692"/>
    </source>
</evidence>
<dbReference type="PANTHER" id="PTHR45655:SF13">
    <property type="entry name" value="SOLUBLE GUANYLATE CYCLASE GCY-32-RELATED"/>
    <property type="match status" value="1"/>
</dbReference>
<feature type="domain" description="Guanylate cyclase" evidence="5">
    <location>
        <begin position="570"/>
        <end position="697"/>
    </location>
</feature>
<keyword evidence="1 4" id="KW-0812">Transmembrane</keyword>
<dbReference type="EMBL" id="QJJU01000003">
    <property type="protein sequence ID" value="PXX11169.1"/>
    <property type="molecule type" value="Genomic_DNA"/>
</dbReference>
<keyword evidence="8" id="KW-1185">Reference proteome</keyword>
<feature type="region of interest" description="Disordered" evidence="3">
    <location>
        <begin position="1"/>
        <end position="33"/>
    </location>
</feature>
<dbReference type="Gene3D" id="6.10.340.10">
    <property type="match status" value="1"/>
</dbReference>
<dbReference type="SUPFAM" id="SSF158472">
    <property type="entry name" value="HAMP domain-like"/>
    <property type="match status" value="1"/>
</dbReference>
<evidence type="ECO:0000256" key="3">
    <source>
        <dbReference type="SAM" id="MobiDB-lite"/>
    </source>
</evidence>
<dbReference type="GO" id="GO:0035556">
    <property type="term" value="P:intracellular signal transduction"/>
    <property type="evidence" value="ECO:0007669"/>
    <property type="project" value="InterPro"/>
</dbReference>
<dbReference type="SMART" id="SM00044">
    <property type="entry name" value="CYCc"/>
    <property type="match status" value="1"/>
</dbReference>
<feature type="compositionally biased region" description="Acidic residues" evidence="3">
    <location>
        <begin position="1"/>
        <end position="10"/>
    </location>
</feature>
<sequence length="744" mass="81932">MLQSSDDDTAVTDSSAADQADAEASDERGPGSGRFRRLRRRRLLSRFSIQSKLVLMMVLCTIIGSAVVGSIAYQAGRSTLRTQVFNRLTEVRESQSRALASEFKDLKNSLVIYSHGAITVPALQAFNAGFDQLSNATIDPAQQQSISDYYNNTFMKEIQHYSAVKPDLGAVLPATNAEKYLQANYTAQRKSDDVAVTVDDAHDGSAWSAANVRYQDFFRQIVQRFEFQDVLLLDTRGNVVYTAYKDVDLGTNILTGPYNTSLLRGAYEKALASNSDDYVGITDFEIYQPAEGQPTAWMVSPISDNGRTDGVMALQFPITKIDRLMTFDKQWAASGMGETGETFLAGPDDLMRSDSRMLLQDPDRYRHDVVQAGTPPDVADTAIRMGMTTLIQPIGSDATRAAQRGESGTTITHDYLGQETLQAYAPVVIPDSGLHWSIVAKLDTAEAFARESKFTRTMVIAVTGTIFAICLAAMVASQVFVRPIRRLEAGARRISGGEYDVSLPVEARDEIGDLTLAFNEMSRNLAIKEDLLNEQRRENDRLLSLLMPEQVVERYRQGEEIIAQDHHDVSVIFADIVGLDRLQAELSSEESLSIINELARQMDAAADELGVEPVRTVHNGYLASCGLNVPRLDNVRRTVDFAVEAQRIIDRFNAETGRHLGLRAGIDTGQVSSGLVGRSSIVYDMWGAAVNLAYRVQSGSPQDGIYVTQQVYETIGDTRVFTSAGSITIDGVEQPIWRLSERSA</sequence>
<dbReference type="SUPFAM" id="SSF55073">
    <property type="entry name" value="Nucleotide cyclase"/>
    <property type="match status" value="1"/>
</dbReference>
<reference evidence="7 8" key="2">
    <citation type="submission" date="2018-06" db="EMBL/GenBank/DDBJ databases">
        <title>Sequencing of bacterial isolates from soil warming experiment in Harvard Forest, Massachusetts, USA.</title>
        <authorList>
            <person name="Deangelis K.PhD."/>
        </authorList>
    </citation>
    <scope>NUCLEOTIDE SEQUENCE [LARGE SCALE GENOMIC DNA]</scope>
    <source>
        <strain evidence="7 8">GAS496</strain>
    </source>
</reference>
<dbReference type="Gene3D" id="3.30.70.1230">
    <property type="entry name" value="Nucleotide cyclase"/>
    <property type="match status" value="1"/>
</dbReference>
<dbReference type="GO" id="GO:0016020">
    <property type="term" value="C:membrane"/>
    <property type="evidence" value="ECO:0007669"/>
    <property type="project" value="InterPro"/>
</dbReference>
<evidence type="ECO:0000256" key="4">
    <source>
        <dbReference type="SAM" id="Phobius"/>
    </source>
</evidence>
<evidence type="ECO:0000313" key="7">
    <source>
        <dbReference type="EMBL" id="PXX11169.1"/>
    </source>
</evidence>
<dbReference type="GO" id="GO:0009190">
    <property type="term" value="P:cyclic nucleotide biosynthetic process"/>
    <property type="evidence" value="ECO:0007669"/>
    <property type="project" value="InterPro"/>
</dbReference>
<dbReference type="CDD" id="cd07302">
    <property type="entry name" value="CHD"/>
    <property type="match status" value="1"/>
</dbReference>
<proteinExistence type="predicted"/>
<dbReference type="InterPro" id="IPR003660">
    <property type="entry name" value="HAMP_dom"/>
</dbReference>
<name>A0A318HQQ1_9MYCO</name>
<dbReference type="PROSITE" id="PS50885">
    <property type="entry name" value="HAMP"/>
    <property type="match status" value="1"/>
</dbReference>
<dbReference type="RefSeq" id="WP_110315238.1">
    <property type="nucleotide sequence ID" value="NZ_QJJU01000003.1"/>
</dbReference>
<dbReference type="InterPro" id="IPR001054">
    <property type="entry name" value="A/G_cyclase"/>
</dbReference>
<dbReference type="InterPro" id="IPR029787">
    <property type="entry name" value="Nucleotide_cyclase"/>
</dbReference>
<dbReference type="PANTHER" id="PTHR45655">
    <property type="entry name" value="GUANYLATE CYCLASE SOLUBLE SUBUNIT BETA-2"/>
    <property type="match status" value="1"/>
</dbReference>
<dbReference type="SMART" id="SM00304">
    <property type="entry name" value="HAMP"/>
    <property type="match status" value="1"/>
</dbReference>
<evidence type="ECO:0000259" key="6">
    <source>
        <dbReference type="PROSITE" id="PS50885"/>
    </source>
</evidence>
<feature type="domain" description="HAMP" evidence="6">
    <location>
        <begin position="478"/>
        <end position="530"/>
    </location>
</feature>
<feature type="transmembrane region" description="Helical" evidence="4">
    <location>
        <begin position="53"/>
        <end position="73"/>
    </location>
</feature>
<reference evidence="8" key="1">
    <citation type="submission" date="2018-05" db="EMBL/GenBank/DDBJ databases">
        <authorList>
            <person name="Deangelis K."/>
            <person name="Huntemann M."/>
            <person name="Clum A."/>
            <person name="Pillay M."/>
            <person name="Palaniappan K."/>
            <person name="Varghese N."/>
            <person name="Mikhailova N."/>
            <person name="Stamatis D."/>
            <person name="Reddy T."/>
            <person name="Daum C."/>
            <person name="Shapiro N."/>
            <person name="Ivanova N."/>
            <person name="Kyrpides N."/>
            <person name="Woyke T."/>
        </authorList>
    </citation>
    <scope>NUCLEOTIDE SEQUENCE [LARGE SCALE GENOMIC DNA]</scope>
    <source>
        <strain evidence="8">GAS496</strain>
    </source>
</reference>
<evidence type="ECO:0000313" key="8">
    <source>
        <dbReference type="Proteomes" id="UP000247781"/>
    </source>
</evidence>
<keyword evidence="2 4" id="KW-1133">Transmembrane helix</keyword>
<comment type="caution">
    <text evidence="7">The sequence shown here is derived from an EMBL/GenBank/DDBJ whole genome shotgun (WGS) entry which is preliminary data.</text>
</comment>
<dbReference type="Pfam" id="PF00672">
    <property type="entry name" value="HAMP"/>
    <property type="match status" value="1"/>
</dbReference>
<keyword evidence="4" id="KW-0472">Membrane</keyword>
<dbReference type="AlphaFoldDB" id="A0A318HQQ1"/>
<evidence type="ECO:0000256" key="2">
    <source>
        <dbReference type="ARBA" id="ARBA00022989"/>
    </source>
</evidence>
<gene>
    <name evidence="7" type="ORF">C8E89_103258</name>
</gene>
<dbReference type="CDD" id="cd06225">
    <property type="entry name" value="HAMP"/>
    <property type="match status" value="1"/>
</dbReference>
<dbReference type="GO" id="GO:0004016">
    <property type="term" value="F:adenylate cyclase activity"/>
    <property type="evidence" value="ECO:0007669"/>
    <property type="project" value="UniProtKB-ARBA"/>
</dbReference>
<organism evidence="7 8">
    <name type="scientific">Mycolicibacterium moriokaense</name>
    <dbReference type="NCBI Taxonomy" id="39691"/>
    <lineage>
        <taxon>Bacteria</taxon>
        <taxon>Bacillati</taxon>
        <taxon>Actinomycetota</taxon>
        <taxon>Actinomycetes</taxon>
        <taxon>Mycobacteriales</taxon>
        <taxon>Mycobacteriaceae</taxon>
        <taxon>Mycolicibacterium</taxon>
    </lineage>
</organism>
<dbReference type="Pfam" id="PF00211">
    <property type="entry name" value="Guanylate_cyc"/>
    <property type="match status" value="1"/>
</dbReference>
<dbReference type="Proteomes" id="UP000247781">
    <property type="component" value="Unassembled WGS sequence"/>
</dbReference>
<feature type="transmembrane region" description="Helical" evidence="4">
    <location>
        <begin position="458"/>
        <end position="481"/>
    </location>
</feature>